<organism evidence="1 2">
    <name type="scientific">Trichinella spiralis</name>
    <name type="common">Trichina worm</name>
    <dbReference type="NCBI Taxonomy" id="6334"/>
    <lineage>
        <taxon>Eukaryota</taxon>
        <taxon>Metazoa</taxon>
        <taxon>Ecdysozoa</taxon>
        <taxon>Nematoda</taxon>
        <taxon>Enoplea</taxon>
        <taxon>Dorylaimia</taxon>
        <taxon>Trichinellida</taxon>
        <taxon>Trichinellidae</taxon>
        <taxon>Trichinella</taxon>
    </lineage>
</organism>
<protein>
    <submittedName>
        <fullName evidence="1">Uncharacterized protein</fullName>
    </submittedName>
</protein>
<accession>A0A0V1BLJ5</accession>
<comment type="caution">
    <text evidence="1">The sequence shown here is derived from an EMBL/GenBank/DDBJ whole genome shotgun (WGS) entry which is preliminary data.</text>
</comment>
<keyword evidence="2" id="KW-1185">Reference proteome</keyword>
<dbReference type="Proteomes" id="UP000054776">
    <property type="component" value="Unassembled WGS sequence"/>
</dbReference>
<evidence type="ECO:0000313" key="1">
    <source>
        <dbReference type="EMBL" id="KRY37660.1"/>
    </source>
</evidence>
<evidence type="ECO:0000313" key="2">
    <source>
        <dbReference type="Proteomes" id="UP000054776"/>
    </source>
</evidence>
<reference evidence="1 2" key="1">
    <citation type="submission" date="2015-01" db="EMBL/GenBank/DDBJ databases">
        <title>Evolution of Trichinella species and genotypes.</title>
        <authorList>
            <person name="Korhonen P.K."/>
            <person name="Edoardo P."/>
            <person name="Giuseppe L.R."/>
            <person name="Gasser R.B."/>
        </authorList>
    </citation>
    <scope>NUCLEOTIDE SEQUENCE [LARGE SCALE GENOMIC DNA]</scope>
    <source>
        <strain evidence="1">ISS3</strain>
    </source>
</reference>
<dbReference type="EMBL" id="JYDH01000031">
    <property type="protein sequence ID" value="KRY37660.1"/>
    <property type="molecule type" value="Genomic_DNA"/>
</dbReference>
<proteinExistence type="predicted"/>
<dbReference type="InParanoid" id="A0A0V1BLJ5"/>
<gene>
    <name evidence="1" type="ORF">T01_8007</name>
</gene>
<sequence length="108" mass="12314">MIITVTSVWSKLTRKINSAYHVNNIENYIIMNGMNRLLTGMINEQHILQQSPAHTLVNRWMDGRMDAYMHGTLMASPTSGTDSKRIQSYNLYFVDCSDEVGQLFVGDI</sequence>
<name>A0A0V1BLJ5_TRISP</name>
<dbReference type="AlphaFoldDB" id="A0A0V1BLJ5"/>
<dbReference type="OrthoDB" id="10497478at2759"/>